<dbReference type="VEuPathDB" id="FungiDB:AB675_6518"/>
<dbReference type="InterPro" id="IPR051857">
    <property type="entry name" value="Asn_synthetase_domain"/>
</dbReference>
<dbReference type="Proteomes" id="UP000038010">
    <property type="component" value="Unassembled WGS sequence"/>
</dbReference>
<dbReference type="RefSeq" id="XP_018003638.1">
    <property type="nucleotide sequence ID" value="XM_018146816.1"/>
</dbReference>
<dbReference type="InterPro" id="IPR017932">
    <property type="entry name" value="GATase_2_dom"/>
</dbReference>
<evidence type="ECO:0000313" key="6">
    <source>
        <dbReference type="Proteomes" id="UP000038010"/>
    </source>
</evidence>
<evidence type="ECO:0000256" key="1">
    <source>
        <dbReference type="ARBA" id="ARBA00022605"/>
    </source>
</evidence>
<dbReference type="EMBL" id="LFJN01000004">
    <property type="protein sequence ID" value="KPI43675.1"/>
    <property type="molecule type" value="Genomic_DNA"/>
</dbReference>
<dbReference type="STRING" id="1664694.A0A0N1HF39"/>
<protein>
    <submittedName>
        <fullName evidence="5">Asparagine synthetase domain-containing protein C4F6.11c</fullName>
    </submittedName>
</protein>
<dbReference type="GO" id="GO:0006529">
    <property type="term" value="P:asparagine biosynthetic process"/>
    <property type="evidence" value="ECO:0007669"/>
    <property type="project" value="UniProtKB-KW"/>
</dbReference>
<dbReference type="PANTHER" id="PTHR45937:SF1">
    <property type="entry name" value="ASPARAGINE SYNTHETASE DOMAIN-CONTAINING PROTEIN 1"/>
    <property type="match status" value="1"/>
</dbReference>
<evidence type="ECO:0000256" key="2">
    <source>
        <dbReference type="ARBA" id="ARBA00022888"/>
    </source>
</evidence>
<reference evidence="5 6" key="1">
    <citation type="submission" date="2015-06" db="EMBL/GenBank/DDBJ databases">
        <title>Draft genome of the ant-associated black yeast Phialophora attae CBS 131958.</title>
        <authorList>
            <person name="Moreno L.F."/>
            <person name="Stielow B.J."/>
            <person name="de Hoog S."/>
            <person name="Vicente V.A."/>
            <person name="Weiss V.A."/>
            <person name="de Vries M."/>
            <person name="Cruz L.M."/>
            <person name="Souza E.M."/>
        </authorList>
    </citation>
    <scope>NUCLEOTIDE SEQUENCE [LARGE SCALE GENOMIC DNA]</scope>
    <source>
        <strain evidence="5 6">CBS 131958</strain>
    </source>
</reference>
<sequence>MCGIFVSIGHQRDVTIDERTTQLLNARGPDSLQHVTLPLPNQTTCAKNESRKCVTFCSSVLALRGGQIEAQPFVDEPTGSILCWNGEAWKVDGRVVTGNDTVQVFQELLNAAASSAPGAAIPDVLTSIAGPYAFVFYDATSTTIYYGRDRLGRRSLTLQRGSDGGMTLCSVAVAKAGDLEEVDPACLHSVKFGDDKILTSTIPSPAPAPEFNNDSSAAAIPATPSAATTDQLMQHLSESLRLRVLDIPDHAILIKHHT</sequence>
<evidence type="ECO:0000313" key="5">
    <source>
        <dbReference type="EMBL" id="KPI43675.1"/>
    </source>
</evidence>
<keyword evidence="6" id="KW-1185">Reference proteome</keyword>
<dbReference type="SUPFAM" id="SSF56235">
    <property type="entry name" value="N-terminal nucleophile aminohydrolases (Ntn hydrolases)"/>
    <property type="match status" value="1"/>
</dbReference>
<dbReference type="GeneID" id="28738696"/>
<evidence type="ECO:0000259" key="4">
    <source>
        <dbReference type="PROSITE" id="PS51278"/>
    </source>
</evidence>
<keyword evidence="3" id="KW-0315">Glutamine amidotransferase</keyword>
<dbReference type="Gene3D" id="3.60.20.10">
    <property type="entry name" value="Glutamine Phosphoribosylpyrophosphate, subunit 1, domain 1"/>
    <property type="match status" value="1"/>
</dbReference>
<feature type="domain" description="Glutamine amidotransferase type-2" evidence="4">
    <location>
        <begin position="2"/>
        <end position="203"/>
    </location>
</feature>
<dbReference type="InterPro" id="IPR029055">
    <property type="entry name" value="Ntn_hydrolases_N"/>
</dbReference>
<dbReference type="PANTHER" id="PTHR45937">
    <property type="entry name" value="ASPARAGINE SYNTHETASE DOMAIN-CONTAINING PROTEIN 1"/>
    <property type="match status" value="1"/>
</dbReference>
<dbReference type="AlphaFoldDB" id="A0A0N1HF39"/>
<comment type="caution">
    <text evidence="5">The sequence shown here is derived from an EMBL/GenBank/DDBJ whole genome shotgun (WGS) entry which is preliminary data.</text>
</comment>
<dbReference type="OrthoDB" id="10252281at2759"/>
<evidence type="ECO:0000256" key="3">
    <source>
        <dbReference type="ARBA" id="ARBA00022962"/>
    </source>
</evidence>
<keyword evidence="1" id="KW-0028">Amino-acid biosynthesis</keyword>
<dbReference type="PROSITE" id="PS51278">
    <property type="entry name" value="GATASE_TYPE_2"/>
    <property type="match status" value="1"/>
</dbReference>
<proteinExistence type="predicted"/>
<keyword evidence="2" id="KW-0061">Asparagine biosynthesis</keyword>
<dbReference type="Pfam" id="PF13537">
    <property type="entry name" value="GATase_7"/>
    <property type="match status" value="1"/>
</dbReference>
<name>A0A0N1HF39_9EURO</name>
<gene>
    <name evidence="5" type="ORF">AB675_6518</name>
</gene>
<organism evidence="5 6">
    <name type="scientific">Cyphellophora attinorum</name>
    <dbReference type="NCBI Taxonomy" id="1664694"/>
    <lineage>
        <taxon>Eukaryota</taxon>
        <taxon>Fungi</taxon>
        <taxon>Dikarya</taxon>
        <taxon>Ascomycota</taxon>
        <taxon>Pezizomycotina</taxon>
        <taxon>Eurotiomycetes</taxon>
        <taxon>Chaetothyriomycetidae</taxon>
        <taxon>Chaetothyriales</taxon>
        <taxon>Cyphellophoraceae</taxon>
        <taxon>Cyphellophora</taxon>
    </lineage>
</organism>
<accession>A0A0N1HF39</accession>